<protein>
    <submittedName>
        <fullName evidence="2">Uncharacterized protein</fullName>
    </submittedName>
</protein>
<reference evidence="2 3" key="1">
    <citation type="submission" date="2019-10" db="EMBL/GenBank/DDBJ databases">
        <title>Vibrio sp. nov. isolated from a shrimp pond.</title>
        <authorList>
            <person name="Gomez-Gil B."/>
            <person name="Enciso-Ibarra J."/>
            <person name="Enciso-Ibarra K."/>
            <person name="Bolan-Mejia C."/>
        </authorList>
    </citation>
    <scope>NUCLEOTIDE SEQUENCE [LARGE SCALE GENOMIC DNA]</scope>
    <source>
        <strain evidence="2 3">CAIM 722</strain>
    </source>
</reference>
<dbReference type="AlphaFoldDB" id="A0A7X4RUX5"/>
<keyword evidence="1" id="KW-0812">Transmembrane</keyword>
<dbReference type="Proteomes" id="UP000462621">
    <property type="component" value="Unassembled WGS sequence"/>
</dbReference>
<feature type="transmembrane region" description="Helical" evidence="1">
    <location>
        <begin position="69"/>
        <end position="87"/>
    </location>
</feature>
<keyword evidence="1" id="KW-0472">Membrane</keyword>
<keyword evidence="1" id="KW-1133">Transmembrane helix</keyword>
<feature type="transmembrane region" description="Helical" evidence="1">
    <location>
        <begin position="25"/>
        <end position="57"/>
    </location>
</feature>
<accession>A0A7X4RUX5</accession>
<comment type="caution">
    <text evidence="2">The sequence shown here is derived from an EMBL/GenBank/DDBJ whole genome shotgun (WGS) entry which is preliminary data.</text>
</comment>
<proteinExistence type="predicted"/>
<evidence type="ECO:0000313" key="3">
    <source>
        <dbReference type="Proteomes" id="UP000462621"/>
    </source>
</evidence>
<evidence type="ECO:0000313" key="2">
    <source>
        <dbReference type="EMBL" id="MZI93730.1"/>
    </source>
</evidence>
<name>A0A7X4RUX5_9VIBR</name>
<evidence type="ECO:0000256" key="1">
    <source>
        <dbReference type="SAM" id="Phobius"/>
    </source>
</evidence>
<gene>
    <name evidence="2" type="ORF">F9817_11050</name>
</gene>
<dbReference type="EMBL" id="WEKT01000017">
    <property type="protein sequence ID" value="MZI93730.1"/>
    <property type="molecule type" value="Genomic_DNA"/>
</dbReference>
<dbReference type="RefSeq" id="WP_161155473.1">
    <property type="nucleotide sequence ID" value="NZ_WEKT01000017.1"/>
</dbReference>
<organism evidence="2 3">
    <name type="scientific">Vibrio eleionomae</name>
    <dbReference type="NCBI Taxonomy" id="2653505"/>
    <lineage>
        <taxon>Bacteria</taxon>
        <taxon>Pseudomonadati</taxon>
        <taxon>Pseudomonadota</taxon>
        <taxon>Gammaproteobacteria</taxon>
        <taxon>Vibrionales</taxon>
        <taxon>Vibrionaceae</taxon>
        <taxon>Vibrio</taxon>
    </lineage>
</organism>
<sequence>MLVTAIAIIFVISLGIKLTLKTEWIALSALCLLAIFALEPEQVLPVFASIFLLAPFFVHFRRSDTTKGVFMGFMVCISVMTSVVTYMV</sequence>
<keyword evidence="3" id="KW-1185">Reference proteome</keyword>